<keyword evidence="2" id="KW-1185">Reference proteome</keyword>
<evidence type="ECO:0000313" key="2">
    <source>
        <dbReference type="Proteomes" id="UP000326396"/>
    </source>
</evidence>
<accession>A0A5N6P7L1</accession>
<reference evidence="1 2" key="1">
    <citation type="submission" date="2019-05" db="EMBL/GenBank/DDBJ databases">
        <title>Mikania micrantha, genome provides insights into the molecular mechanism of rapid growth.</title>
        <authorList>
            <person name="Liu B."/>
        </authorList>
    </citation>
    <scope>NUCLEOTIDE SEQUENCE [LARGE SCALE GENOMIC DNA]</scope>
    <source>
        <strain evidence="1">NLD-2019</strain>
        <tissue evidence="1">Leaf</tissue>
    </source>
</reference>
<dbReference type="Proteomes" id="UP000326396">
    <property type="component" value="Linkage Group LG14"/>
</dbReference>
<dbReference type="AlphaFoldDB" id="A0A5N6P7L1"/>
<proteinExistence type="predicted"/>
<evidence type="ECO:0000313" key="1">
    <source>
        <dbReference type="EMBL" id="KAD5961656.1"/>
    </source>
</evidence>
<name>A0A5N6P7L1_9ASTR</name>
<protein>
    <submittedName>
        <fullName evidence="1">Uncharacterized protein</fullName>
    </submittedName>
</protein>
<gene>
    <name evidence="1" type="ORF">E3N88_13129</name>
</gene>
<dbReference type="EMBL" id="SZYD01000006">
    <property type="protein sequence ID" value="KAD5961656.1"/>
    <property type="molecule type" value="Genomic_DNA"/>
</dbReference>
<comment type="caution">
    <text evidence="1">The sequence shown here is derived from an EMBL/GenBank/DDBJ whole genome shotgun (WGS) entry which is preliminary data.</text>
</comment>
<organism evidence="1 2">
    <name type="scientific">Mikania micrantha</name>
    <name type="common">bitter vine</name>
    <dbReference type="NCBI Taxonomy" id="192012"/>
    <lineage>
        <taxon>Eukaryota</taxon>
        <taxon>Viridiplantae</taxon>
        <taxon>Streptophyta</taxon>
        <taxon>Embryophyta</taxon>
        <taxon>Tracheophyta</taxon>
        <taxon>Spermatophyta</taxon>
        <taxon>Magnoliopsida</taxon>
        <taxon>eudicotyledons</taxon>
        <taxon>Gunneridae</taxon>
        <taxon>Pentapetalae</taxon>
        <taxon>asterids</taxon>
        <taxon>campanulids</taxon>
        <taxon>Asterales</taxon>
        <taxon>Asteraceae</taxon>
        <taxon>Asteroideae</taxon>
        <taxon>Heliantheae alliance</taxon>
        <taxon>Eupatorieae</taxon>
        <taxon>Mikania</taxon>
    </lineage>
</organism>
<sequence>MSISSPSPPIEEFLSTSMVDLVQNVLKFKIIRLVLEEPFIENDLLLAISSRRKFAISTGDVQFNRRSAGPITSAILFHSTIALRHVCQLDLMKFHKDSSVSQLSNSAVSEGGAKGIICHHRFGECYLSMMLFDPARKEVENLSIKNVSSVSQVHCFKLHEYSSVSQLSSIAITTEEGAKVNMCHQMVRPGSTQWHPRLYYGVLGGVYRDSLASQTPLLHEDAHVSQVYGSPATQALARCHHKVSSFVGANSKSIHYNRIIELVNNAKAASFDYRILGRYDNKINLDKEAPVRQAYGSPATKALAVCHQKVKMKVSFIISQFLNVTKWALLACIKMLLLDKCMAVRPPSSDHVPSLSGERESPLWYWAVGSIKEAASDAPVRQACGSPATKAAVVCHYRVHYILMDNYLKYQGIVSHVSFSHLHNLPLDKRMAVVLPRHWPCAIIRCLDKEAPVRQAYAVLPPRHWACAIIRW</sequence>